<evidence type="ECO:0000256" key="5">
    <source>
        <dbReference type="SAM" id="MobiDB-lite"/>
    </source>
</evidence>
<dbReference type="SMART" id="SM00184">
    <property type="entry name" value="RING"/>
    <property type="match status" value="1"/>
</dbReference>
<feature type="domain" description="Lon N-terminal" evidence="7">
    <location>
        <begin position="568"/>
        <end position="776"/>
    </location>
</feature>
<proteinExistence type="predicted"/>
<dbReference type="PANTHER" id="PTHR23327">
    <property type="entry name" value="RING FINGER PROTEIN 127"/>
    <property type="match status" value="1"/>
</dbReference>
<dbReference type="PROSITE" id="PS51787">
    <property type="entry name" value="LON_N"/>
    <property type="match status" value="2"/>
</dbReference>
<accession>A0A7G3APT1</accession>
<feature type="domain" description="RING-type" evidence="6">
    <location>
        <begin position="212"/>
        <end position="249"/>
    </location>
</feature>
<dbReference type="SUPFAM" id="SSF48452">
    <property type="entry name" value="TPR-like"/>
    <property type="match status" value="1"/>
</dbReference>
<dbReference type="InterPro" id="IPR001841">
    <property type="entry name" value="Znf_RING"/>
</dbReference>
<dbReference type="GO" id="GO:0005737">
    <property type="term" value="C:cytoplasm"/>
    <property type="evidence" value="ECO:0007669"/>
    <property type="project" value="UniProtKB-ARBA"/>
</dbReference>
<dbReference type="GO" id="GO:0061630">
    <property type="term" value="F:ubiquitin protein ligase activity"/>
    <property type="evidence" value="ECO:0007669"/>
    <property type="project" value="TreeGrafter"/>
</dbReference>
<dbReference type="PROSITE" id="PS50089">
    <property type="entry name" value="ZF_RING_2"/>
    <property type="match status" value="1"/>
</dbReference>
<dbReference type="EMBL" id="GITU01005205">
    <property type="protein sequence ID" value="MBC1173908.1"/>
    <property type="molecule type" value="Transcribed_RNA"/>
</dbReference>
<dbReference type="CDD" id="cd16514">
    <property type="entry name" value="RING-HC_LONFs_rpt2"/>
    <property type="match status" value="1"/>
</dbReference>
<dbReference type="Gene3D" id="3.30.40.10">
    <property type="entry name" value="Zinc/RING finger domain, C3HC4 (zinc finger)"/>
    <property type="match status" value="1"/>
</dbReference>
<evidence type="ECO:0000256" key="1">
    <source>
        <dbReference type="ARBA" id="ARBA00022723"/>
    </source>
</evidence>
<evidence type="ECO:0000259" key="7">
    <source>
        <dbReference type="PROSITE" id="PS51787"/>
    </source>
</evidence>
<dbReference type="InterPro" id="IPR003111">
    <property type="entry name" value="Lon_prtase_N"/>
</dbReference>
<name>A0A7G3APT1_LUTLO</name>
<dbReference type="SUPFAM" id="SSF88697">
    <property type="entry name" value="PUA domain-like"/>
    <property type="match status" value="2"/>
</dbReference>
<evidence type="ECO:0000256" key="4">
    <source>
        <dbReference type="PROSITE-ProRule" id="PRU00175"/>
    </source>
</evidence>
<reference evidence="8" key="1">
    <citation type="journal article" date="2020" name="BMC">
        <title>Leishmania infection induces a limited differential gene expression in the sand fly midgut.</title>
        <authorList>
            <person name="Coutinho-Abreu I.V."/>
            <person name="Serafim T.D."/>
            <person name="Meneses C."/>
            <person name="Kamhawi S."/>
            <person name="Oliveira F."/>
            <person name="Valenzuela J.G."/>
        </authorList>
    </citation>
    <scope>NUCLEOTIDE SEQUENCE</scope>
    <source>
        <strain evidence="8">Jacobina</strain>
        <tissue evidence="8">Midgut</tissue>
    </source>
</reference>
<feature type="region of interest" description="Disordered" evidence="5">
    <location>
        <begin position="134"/>
        <end position="170"/>
    </location>
</feature>
<dbReference type="Gene3D" id="1.25.40.10">
    <property type="entry name" value="Tetratricopeptide repeat domain"/>
    <property type="match status" value="1"/>
</dbReference>
<dbReference type="AlphaFoldDB" id="A0A7G3APT1"/>
<keyword evidence="2 4" id="KW-0863">Zinc-finger</keyword>
<protein>
    <submittedName>
        <fullName evidence="8">Putative lon peptidase domain and ring finger protein 2</fullName>
    </submittedName>
</protein>
<keyword evidence="3" id="KW-0862">Zinc</keyword>
<evidence type="ECO:0000256" key="3">
    <source>
        <dbReference type="ARBA" id="ARBA00022833"/>
    </source>
</evidence>
<dbReference type="InterPro" id="IPR015947">
    <property type="entry name" value="PUA-like_sf"/>
</dbReference>
<dbReference type="InterPro" id="IPR013083">
    <property type="entry name" value="Znf_RING/FYVE/PHD"/>
</dbReference>
<organism evidence="8">
    <name type="scientific">Lutzomyia longipalpis</name>
    <name type="common">Sand fly</name>
    <dbReference type="NCBI Taxonomy" id="7200"/>
    <lineage>
        <taxon>Eukaryota</taxon>
        <taxon>Metazoa</taxon>
        <taxon>Ecdysozoa</taxon>
        <taxon>Arthropoda</taxon>
        <taxon>Hexapoda</taxon>
        <taxon>Insecta</taxon>
        <taxon>Pterygota</taxon>
        <taxon>Neoptera</taxon>
        <taxon>Endopterygota</taxon>
        <taxon>Diptera</taxon>
        <taxon>Nematocera</taxon>
        <taxon>Psychodoidea</taxon>
        <taxon>Psychodidae</taxon>
        <taxon>Lutzomyia</taxon>
        <taxon>Lutzomyia</taxon>
    </lineage>
</organism>
<dbReference type="PROSITE" id="PS00518">
    <property type="entry name" value="ZF_RING_1"/>
    <property type="match status" value="1"/>
</dbReference>
<dbReference type="SUPFAM" id="SSF57850">
    <property type="entry name" value="RING/U-box"/>
    <property type="match status" value="1"/>
</dbReference>
<dbReference type="InterPro" id="IPR011990">
    <property type="entry name" value="TPR-like_helical_dom_sf"/>
</dbReference>
<dbReference type="Pfam" id="PF13923">
    <property type="entry name" value="zf-C3HC4_2"/>
    <property type="match status" value="1"/>
</dbReference>
<evidence type="ECO:0000313" key="8">
    <source>
        <dbReference type="EMBL" id="MBC1173908.1"/>
    </source>
</evidence>
<dbReference type="SMART" id="SM00464">
    <property type="entry name" value="LON"/>
    <property type="match status" value="2"/>
</dbReference>
<feature type="domain" description="Lon N-terminal" evidence="7">
    <location>
        <begin position="289"/>
        <end position="497"/>
    </location>
</feature>
<dbReference type="InterPro" id="IPR017907">
    <property type="entry name" value="Znf_RING_CS"/>
</dbReference>
<keyword evidence="1" id="KW-0479">Metal-binding</keyword>
<dbReference type="Gene3D" id="2.30.130.40">
    <property type="entry name" value="LON domain-like"/>
    <property type="match status" value="2"/>
</dbReference>
<dbReference type="GO" id="GO:0008270">
    <property type="term" value="F:zinc ion binding"/>
    <property type="evidence" value="ECO:0007669"/>
    <property type="project" value="UniProtKB-KW"/>
</dbReference>
<sequence>MFGLGKLSKFVREAPNNFKGLLTRSEVLYCLNQFQSSLADADNALRCRPTSYKAHFRRAAALTSLGRNEEALVAHCVAVSLDKSGLSTTTALKHDITRLLHRLLVPQYRVHQSTTMPTPFRKRRKVFTVRSLSDCEDGNSSCGEEENFLHAPKRSRRSAGRPGDDVIPPPNARLRSLLERIHQEVQKNRRADSRTNPPHVNPTLIEASDFDCVLCCRTLWKPVVTPCGHTYCSICLDRCMDYKQQCPLCMFYIEDTMSLARHGATRFLEVAMQRFIPVAYTKRKRQELEPSVPIFICTTAFPSVPCPLLVSEPRYRLMVRQAIESGDRHFGIAQPSGKPPQNGRQQYFEYGTMLDIRDCVLLGNGCSILSTVGSRRFRVIARGEKDGYDTAKVEYICDSPISRERTGYVAKLHEKVLGKAVDWFERLPETYKTEILRSFGHMPQVEEEWVTERDGPAWAWWIIAILPLNQQLKGTILMETNLEKRLLAIDKTLNWQDKATSQKRQSAEPCSPCGSDGLQDCPTQCPLCMFYIEDTMSLARHGATRFLEVAMQRFIPVAYTKRKRQELEPSVPIFICTTAFPSVPCPLLVSEPRYRLMVRQAIESGDRHFGIAQPSGKPPQNGRQQYFEYGTMLDIRDCVLLGNGCSILSTVGSRRFRVIARGEKDGYDTAKVEYICDSPISRERTGYVAKLHEKVLGKAVDWFERLPETYKTEILRSFGHMPQVEEEWVTERDGPAWAWWIIAILPLNQQLKGTILMETNLEKRLLAIDKTLNWQDKATSQKRQSAEPCSPCGSDGLQDCPTVDCCQRSPSSTHLDEGTAPGHATHFLM</sequence>
<evidence type="ECO:0000259" key="6">
    <source>
        <dbReference type="PROSITE" id="PS50089"/>
    </source>
</evidence>
<dbReference type="Pfam" id="PF02190">
    <property type="entry name" value="LON_substr_bdg"/>
    <property type="match status" value="2"/>
</dbReference>
<dbReference type="InterPro" id="IPR046336">
    <property type="entry name" value="Lon_prtase_N_sf"/>
</dbReference>
<dbReference type="VEuPathDB" id="VectorBase:LLONM1_001092"/>
<evidence type="ECO:0000256" key="2">
    <source>
        <dbReference type="ARBA" id="ARBA00022771"/>
    </source>
</evidence>
<dbReference type="PANTHER" id="PTHR23327:SF42">
    <property type="entry name" value="LON PEPTIDASE N-TERMINAL DOMAIN AND RING FINGER PROTEIN C14F5.10C"/>
    <property type="match status" value="1"/>
</dbReference>